<evidence type="ECO:0000313" key="2">
    <source>
        <dbReference type="EMBL" id="VFK73897.1"/>
    </source>
</evidence>
<dbReference type="EMBL" id="CAADFZ010000356">
    <property type="protein sequence ID" value="VFK69311.1"/>
    <property type="molecule type" value="Genomic_DNA"/>
</dbReference>
<protein>
    <submittedName>
        <fullName evidence="1">Uncharacterized protein</fullName>
    </submittedName>
</protein>
<proteinExistence type="predicted"/>
<dbReference type="EMBL" id="CAADGD010000352">
    <property type="protein sequence ID" value="VFK73897.1"/>
    <property type="molecule type" value="Genomic_DNA"/>
</dbReference>
<reference evidence="1" key="1">
    <citation type="submission" date="2019-02" db="EMBL/GenBank/DDBJ databases">
        <authorList>
            <person name="Gruber-Vodicka R. H."/>
            <person name="Seah K. B. B."/>
        </authorList>
    </citation>
    <scope>NUCLEOTIDE SEQUENCE</scope>
    <source>
        <strain evidence="2">BECK_BY19</strain>
        <strain evidence="1">BECK_BY8</strain>
    </source>
</reference>
<sequence length="57" mass="6351">MRKITTIVSGTLIYWLMTPTVLAKCLWISECDMVGSDVNVKENIAAMDVDEILSALF</sequence>
<organism evidence="1">
    <name type="scientific">Candidatus Kentrum sp. UNK</name>
    <dbReference type="NCBI Taxonomy" id="2126344"/>
    <lineage>
        <taxon>Bacteria</taxon>
        <taxon>Pseudomonadati</taxon>
        <taxon>Pseudomonadota</taxon>
        <taxon>Gammaproteobacteria</taxon>
        <taxon>Candidatus Kentrum</taxon>
    </lineage>
</organism>
<accession>A0A451ATC5</accession>
<dbReference type="AlphaFoldDB" id="A0A451ATC5"/>
<gene>
    <name evidence="1" type="ORF">BECKUNK1418G_GA0071005_13561</name>
    <name evidence="2" type="ORF">BECKUNK1418H_GA0071006_13521</name>
</gene>
<evidence type="ECO:0000313" key="1">
    <source>
        <dbReference type="EMBL" id="VFK69311.1"/>
    </source>
</evidence>
<name>A0A451ATC5_9GAMM</name>